<protein>
    <submittedName>
        <fullName evidence="1">Uncharacterized protein</fullName>
    </submittedName>
</protein>
<sequence>MNIRALATYVAVAMFLLFAYAIVAELFFDECGLEEEQAREMVLEQLALRGLDPKYLSVSDSNGGSCSYYYKFEGQGQILSYEVMSTWSHGVKISWLDNNREEDEITESKLDKADLSESKP</sequence>
<proteinExistence type="predicted"/>
<organism evidence="1 2">
    <name type="scientific">Arenimonas maotaiensis</name>
    <dbReference type="NCBI Taxonomy" id="1446479"/>
    <lineage>
        <taxon>Bacteria</taxon>
        <taxon>Pseudomonadati</taxon>
        <taxon>Pseudomonadota</taxon>
        <taxon>Gammaproteobacteria</taxon>
        <taxon>Lysobacterales</taxon>
        <taxon>Lysobacteraceae</taxon>
        <taxon>Arenimonas</taxon>
    </lineage>
</organism>
<dbReference type="Proteomes" id="UP000632858">
    <property type="component" value="Unassembled WGS sequence"/>
</dbReference>
<dbReference type="RefSeq" id="WP_188449949.1">
    <property type="nucleotide sequence ID" value="NZ_BMFO01000003.1"/>
</dbReference>
<dbReference type="EMBL" id="BMFO01000003">
    <property type="protein sequence ID" value="GGF95985.1"/>
    <property type="molecule type" value="Genomic_DNA"/>
</dbReference>
<reference evidence="1" key="1">
    <citation type="journal article" date="2014" name="Int. J. Syst. Evol. Microbiol.">
        <title>Complete genome sequence of Corynebacterium casei LMG S-19264T (=DSM 44701T), isolated from a smear-ripened cheese.</title>
        <authorList>
            <consortium name="US DOE Joint Genome Institute (JGI-PGF)"/>
            <person name="Walter F."/>
            <person name="Albersmeier A."/>
            <person name="Kalinowski J."/>
            <person name="Ruckert C."/>
        </authorList>
    </citation>
    <scope>NUCLEOTIDE SEQUENCE</scope>
    <source>
        <strain evidence="1">CGMCC 1.12726</strain>
    </source>
</reference>
<dbReference type="AlphaFoldDB" id="A0A917CSU5"/>
<accession>A0A917CSU5</accession>
<reference evidence="1" key="2">
    <citation type="submission" date="2020-09" db="EMBL/GenBank/DDBJ databases">
        <authorList>
            <person name="Sun Q."/>
            <person name="Zhou Y."/>
        </authorList>
    </citation>
    <scope>NUCLEOTIDE SEQUENCE</scope>
    <source>
        <strain evidence="1">CGMCC 1.12726</strain>
    </source>
</reference>
<comment type="caution">
    <text evidence="1">The sequence shown here is derived from an EMBL/GenBank/DDBJ whole genome shotgun (WGS) entry which is preliminary data.</text>
</comment>
<evidence type="ECO:0000313" key="2">
    <source>
        <dbReference type="Proteomes" id="UP000632858"/>
    </source>
</evidence>
<name>A0A917CSU5_9GAMM</name>
<gene>
    <name evidence="1" type="ORF">GCM10010960_17080</name>
</gene>
<evidence type="ECO:0000313" key="1">
    <source>
        <dbReference type="EMBL" id="GGF95985.1"/>
    </source>
</evidence>
<keyword evidence="2" id="KW-1185">Reference proteome</keyword>